<dbReference type="Pfam" id="PF13637">
    <property type="entry name" value="Ank_4"/>
    <property type="match status" value="1"/>
</dbReference>
<keyword evidence="6" id="KW-1185">Reference proteome</keyword>
<keyword evidence="2" id="KW-0677">Repeat</keyword>
<dbReference type="EMBL" id="JBFXLS010000012">
    <property type="protein sequence ID" value="KAL2830514.1"/>
    <property type="molecule type" value="Genomic_DNA"/>
</dbReference>
<reference evidence="5 6" key="1">
    <citation type="submission" date="2024-07" db="EMBL/GenBank/DDBJ databases">
        <title>Section-level genome sequencing and comparative genomics of Aspergillus sections Usti and Cavernicolus.</title>
        <authorList>
            <consortium name="Lawrence Berkeley National Laboratory"/>
            <person name="Nybo J.L."/>
            <person name="Vesth T.C."/>
            <person name="Theobald S."/>
            <person name="Frisvad J.C."/>
            <person name="Larsen T.O."/>
            <person name="Kjaerboelling I."/>
            <person name="Rothschild-Mancinelli K."/>
            <person name="Lyhne E.K."/>
            <person name="Kogle M.E."/>
            <person name="Barry K."/>
            <person name="Clum A."/>
            <person name="Na H."/>
            <person name="Ledsgaard L."/>
            <person name="Lin J."/>
            <person name="Lipzen A."/>
            <person name="Kuo A."/>
            <person name="Riley R."/>
            <person name="Mondo S."/>
            <person name="LaButti K."/>
            <person name="Haridas S."/>
            <person name="Pangalinan J."/>
            <person name="Salamov A.A."/>
            <person name="Simmons B.A."/>
            <person name="Magnuson J.K."/>
            <person name="Chen J."/>
            <person name="Drula E."/>
            <person name="Henrissat B."/>
            <person name="Wiebenga A."/>
            <person name="Lubbers R.J."/>
            <person name="Gomes A.C."/>
            <person name="Makela M.R."/>
            <person name="Stajich J."/>
            <person name="Grigoriev I.V."/>
            <person name="Mortensen U.H."/>
            <person name="De vries R.P."/>
            <person name="Baker S.E."/>
            <person name="Andersen M.R."/>
        </authorList>
    </citation>
    <scope>NUCLEOTIDE SEQUENCE [LARGE SCALE GENOMIC DNA]</scope>
    <source>
        <strain evidence="5 6">CBS 600.67</strain>
    </source>
</reference>
<feature type="repeat" description="ANK" evidence="4">
    <location>
        <begin position="145"/>
        <end position="177"/>
    </location>
</feature>
<evidence type="ECO:0000313" key="6">
    <source>
        <dbReference type="Proteomes" id="UP001610335"/>
    </source>
</evidence>
<keyword evidence="3 4" id="KW-0040">ANK repeat</keyword>
<dbReference type="Proteomes" id="UP001610335">
    <property type="component" value="Unassembled WGS sequence"/>
</dbReference>
<dbReference type="InterPro" id="IPR036770">
    <property type="entry name" value="Ankyrin_rpt-contain_sf"/>
</dbReference>
<sequence length="373" mass="40546">MRPVHLATYHPRILRIRIDQGVDLDTLDLQGRTPLGVDIDASFDDAGTVLLAAAAINNRDIIEFLLSRGAKIDIPDSYHRTPLLDAARGGRDKIVGILLKHGTNVEAKQHSSVTPLIAASMYPSYPSSVELLLKHGADVGHAMDDGWMALHYAARHGNDKLVRVLLEYGAEVDAEDTSSMTHLIMAAIGSSEATVDVLLEHGADPARYDINGDTALDNAIQYSTDDMILHLLGKDVLTVLDPGVMNNNSDCPNIKRNALHKAIFAKESAKVETILNGICDQDLDTLLHNALHTTSLRLSHGVAKVMIGSVEVYGFLHGDNGLVWAKRYKEEKLGWLYRYSGTLDCGTLSISGTWGTNAQLWHGGFVLLCSAAQ</sequence>
<comment type="caution">
    <text evidence="5">The sequence shown here is derived from an EMBL/GenBank/DDBJ whole genome shotgun (WGS) entry which is preliminary data.</text>
</comment>
<evidence type="ECO:0000256" key="1">
    <source>
        <dbReference type="ARBA" id="ARBA00012210"/>
    </source>
</evidence>
<organism evidence="5 6">
    <name type="scientific">Aspergillus cavernicola</name>
    <dbReference type="NCBI Taxonomy" id="176166"/>
    <lineage>
        <taxon>Eukaryota</taxon>
        <taxon>Fungi</taxon>
        <taxon>Dikarya</taxon>
        <taxon>Ascomycota</taxon>
        <taxon>Pezizomycotina</taxon>
        <taxon>Eurotiomycetes</taxon>
        <taxon>Eurotiomycetidae</taxon>
        <taxon>Eurotiales</taxon>
        <taxon>Aspergillaceae</taxon>
        <taxon>Aspergillus</taxon>
        <taxon>Aspergillus subgen. Nidulantes</taxon>
    </lineage>
</organism>
<proteinExistence type="predicted"/>
<feature type="repeat" description="ANK" evidence="4">
    <location>
        <begin position="45"/>
        <end position="77"/>
    </location>
</feature>
<dbReference type="PANTHER" id="PTHR24161">
    <property type="entry name" value="ANK_REP_REGION DOMAIN-CONTAINING PROTEIN-RELATED"/>
    <property type="match status" value="1"/>
</dbReference>
<dbReference type="EC" id="2.3.1.225" evidence="1"/>
<dbReference type="PROSITE" id="PS50297">
    <property type="entry name" value="ANK_REP_REGION"/>
    <property type="match status" value="3"/>
</dbReference>
<evidence type="ECO:0000256" key="4">
    <source>
        <dbReference type="PROSITE-ProRule" id="PRU00023"/>
    </source>
</evidence>
<dbReference type="InterPro" id="IPR002110">
    <property type="entry name" value="Ankyrin_rpt"/>
</dbReference>
<evidence type="ECO:0000256" key="3">
    <source>
        <dbReference type="ARBA" id="ARBA00023043"/>
    </source>
</evidence>
<gene>
    <name evidence="5" type="ORF">BDW59DRAFT_158429</name>
</gene>
<dbReference type="Gene3D" id="1.25.40.20">
    <property type="entry name" value="Ankyrin repeat-containing domain"/>
    <property type="match status" value="2"/>
</dbReference>
<dbReference type="SUPFAM" id="SSF48403">
    <property type="entry name" value="Ankyrin repeat"/>
    <property type="match status" value="1"/>
</dbReference>
<dbReference type="PROSITE" id="PS50088">
    <property type="entry name" value="ANK_REPEAT"/>
    <property type="match status" value="3"/>
</dbReference>
<dbReference type="Pfam" id="PF12796">
    <property type="entry name" value="Ank_2"/>
    <property type="match status" value="2"/>
</dbReference>
<protein>
    <recommendedName>
        <fullName evidence="1">protein S-acyltransferase</fullName>
        <ecNumber evidence="1">2.3.1.225</ecNumber>
    </recommendedName>
</protein>
<accession>A0ABR4IRX4</accession>
<dbReference type="PANTHER" id="PTHR24161:SF85">
    <property type="entry name" value="PALMITOYLTRANSFERASE HIP14"/>
    <property type="match status" value="1"/>
</dbReference>
<name>A0ABR4IRX4_9EURO</name>
<feature type="repeat" description="ANK" evidence="4">
    <location>
        <begin position="78"/>
        <end position="110"/>
    </location>
</feature>
<evidence type="ECO:0000256" key="2">
    <source>
        <dbReference type="ARBA" id="ARBA00022737"/>
    </source>
</evidence>
<dbReference type="SMART" id="SM00248">
    <property type="entry name" value="ANK"/>
    <property type="match status" value="7"/>
</dbReference>
<evidence type="ECO:0000313" key="5">
    <source>
        <dbReference type="EMBL" id="KAL2830514.1"/>
    </source>
</evidence>